<feature type="region of interest" description="Disordered" evidence="1">
    <location>
        <begin position="75"/>
        <end position="95"/>
    </location>
</feature>
<feature type="region of interest" description="Disordered" evidence="1">
    <location>
        <begin position="120"/>
        <end position="163"/>
    </location>
</feature>
<keyword evidence="3" id="KW-1185">Reference proteome</keyword>
<dbReference type="EMBL" id="JABSTU010000004">
    <property type="protein sequence ID" value="KAH8034278.1"/>
    <property type="molecule type" value="Genomic_DNA"/>
</dbReference>
<feature type="compositionally biased region" description="Low complexity" evidence="1">
    <location>
        <begin position="122"/>
        <end position="144"/>
    </location>
</feature>
<reference evidence="2" key="2">
    <citation type="submission" date="2021-09" db="EMBL/GenBank/DDBJ databases">
        <authorList>
            <person name="Jia N."/>
            <person name="Wang J."/>
            <person name="Shi W."/>
            <person name="Du L."/>
            <person name="Sun Y."/>
            <person name="Zhan W."/>
            <person name="Jiang J."/>
            <person name="Wang Q."/>
            <person name="Zhang B."/>
            <person name="Ji P."/>
            <person name="Sakyi L.B."/>
            <person name="Cui X."/>
            <person name="Yuan T."/>
            <person name="Jiang B."/>
            <person name="Yang W."/>
            <person name="Lam T.T.-Y."/>
            <person name="Chang Q."/>
            <person name="Ding S."/>
            <person name="Wang X."/>
            <person name="Zhu J."/>
            <person name="Ruan X."/>
            <person name="Zhao L."/>
            <person name="Wei J."/>
            <person name="Que T."/>
            <person name="Du C."/>
            <person name="Cheng J."/>
            <person name="Dai P."/>
            <person name="Han X."/>
            <person name="Huang E."/>
            <person name="Gao Y."/>
            <person name="Liu J."/>
            <person name="Shao H."/>
            <person name="Ye R."/>
            <person name="Li L."/>
            <person name="Wei W."/>
            <person name="Wang X."/>
            <person name="Wang C."/>
            <person name="Huo Q."/>
            <person name="Li W."/>
            <person name="Guo W."/>
            <person name="Chen H."/>
            <person name="Chen S."/>
            <person name="Zhou L."/>
            <person name="Zhou L."/>
            <person name="Ni X."/>
            <person name="Tian J."/>
            <person name="Zhou Y."/>
            <person name="Sheng Y."/>
            <person name="Liu T."/>
            <person name="Pan Y."/>
            <person name="Xia L."/>
            <person name="Li J."/>
            <person name="Zhao F."/>
            <person name="Cao W."/>
        </authorList>
    </citation>
    <scope>NUCLEOTIDE SEQUENCE</scope>
    <source>
        <strain evidence="2">Rmic-2018</strain>
        <tissue evidence="2">Larvae</tissue>
    </source>
</reference>
<proteinExistence type="predicted"/>
<reference evidence="2" key="1">
    <citation type="journal article" date="2020" name="Cell">
        <title>Large-Scale Comparative Analyses of Tick Genomes Elucidate Their Genetic Diversity and Vector Capacities.</title>
        <authorList>
            <consortium name="Tick Genome and Microbiome Consortium (TIGMIC)"/>
            <person name="Jia N."/>
            <person name="Wang J."/>
            <person name="Shi W."/>
            <person name="Du L."/>
            <person name="Sun Y."/>
            <person name="Zhan W."/>
            <person name="Jiang J.F."/>
            <person name="Wang Q."/>
            <person name="Zhang B."/>
            <person name="Ji P."/>
            <person name="Bell-Sakyi L."/>
            <person name="Cui X.M."/>
            <person name="Yuan T.T."/>
            <person name="Jiang B.G."/>
            <person name="Yang W.F."/>
            <person name="Lam T.T."/>
            <person name="Chang Q.C."/>
            <person name="Ding S.J."/>
            <person name="Wang X.J."/>
            <person name="Zhu J.G."/>
            <person name="Ruan X.D."/>
            <person name="Zhao L."/>
            <person name="Wei J.T."/>
            <person name="Ye R.Z."/>
            <person name="Que T.C."/>
            <person name="Du C.H."/>
            <person name="Zhou Y.H."/>
            <person name="Cheng J.X."/>
            <person name="Dai P.F."/>
            <person name="Guo W.B."/>
            <person name="Han X.H."/>
            <person name="Huang E.J."/>
            <person name="Li L.F."/>
            <person name="Wei W."/>
            <person name="Gao Y.C."/>
            <person name="Liu J.Z."/>
            <person name="Shao H.Z."/>
            <person name="Wang X."/>
            <person name="Wang C.C."/>
            <person name="Yang T.C."/>
            <person name="Huo Q.B."/>
            <person name="Li W."/>
            <person name="Chen H.Y."/>
            <person name="Chen S.E."/>
            <person name="Zhou L.G."/>
            <person name="Ni X.B."/>
            <person name="Tian J.H."/>
            <person name="Sheng Y."/>
            <person name="Liu T."/>
            <person name="Pan Y.S."/>
            <person name="Xia L.Y."/>
            <person name="Li J."/>
            <person name="Zhao F."/>
            <person name="Cao W.C."/>
        </authorList>
    </citation>
    <scope>NUCLEOTIDE SEQUENCE</scope>
    <source>
        <strain evidence="2">Rmic-2018</strain>
    </source>
</reference>
<sequence length="238" mass="25306">MVRILRINRRPVPDMDQTMNSLVLLTKSCVALLKATYGASARQLEENTTAGCHRGSLDIVSANTAAAGTIQASTLQENPAAETQQPSHCRPLPGFEQSEGAHRSFLISCHCRGYLRGIPPGSNTSASRPSTTAAAEQTASASSERGVPPKHAPRSDGPHVVGDLSPNECAAPIVFRPIGQKANFLAVSRDAIAAILSGFPATKRVRVNFWRNLVAVDTHATTNLTTLLEVGMICETKV</sequence>
<dbReference type="Proteomes" id="UP000821866">
    <property type="component" value="Chromosome 2"/>
</dbReference>
<feature type="compositionally biased region" description="Polar residues" evidence="1">
    <location>
        <begin position="75"/>
        <end position="87"/>
    </location>
</feature>
<gene>
    <name evidence="2" type="ORF">HPB51_022728</name>
</gene>
<comment type="caution">
    <text evidence="2">The sequence shown here is derived from an EMBL/GenBank/DDBJ whole genome shotgun (WGS) entry which is preliminary data.</text>
</comment>
<evidence type="ECO:0000313" key="2">
    <source>
        <dbReference type="EMBL" id="KAH8034278.1"/>
    </source>
</evidence>
<dbReference type="AlphaFoldDB" id="A0A9J6EIP8"/>
<name>A0A9J6EIP8_RHIMP</name>
<evidence type="ECO:0000313" key="3">
    <source>
        <dbReference type="Proteomes" id="UP000821866"/>
    </source>
</evidence>
<dbReference type="VEuPathDB" id="VectorBase:LOC119168714"/>
<organism evidence="2 3">
    <name type="scientific">Rhipicephalus microplus</name>
    <name type="common">Cattle tick</name>
    <name type="synonym">Boophilus microplus</name>
    <dbReference type="NCBI Taxonomy" id="6941"/>
    <lineage>
        <taxon>Eukaryota</taxon>
        <taxon>Metazoa</taxon>
        <taxon>Ecdysozoa</taxon>
        <taxon>Arthropoda</taxon>
        <taxon>Chelicerata</taxon>
        <taxon>Arachnida</taxon>
        <taxon>Acari</taxon>
        <taxon>Parasitiformes</taxon>
        <taxon>Ixodida</taxon>
        <taxon>Ixodoidea</taxon>
        <taxon>Ixodidae</taxon>
        <taxon>Rhipicephalinae</taxon>
        <taxon>Rhipicephalus</taxon>
        <taxon>Boophilus</taxon>
    </lineage>
</organism>
<evidence type="ECO:0000256" key="1">
    <source>
        <dbReference type="SAM" id="MobiDB-lite"/>
    </source>
</evidence>
<protein>
    <submittedName>
        <fullName evidence="2">Uncharacterized protein</fullName>
    </submittedName>
</protein>
<accession>A0A9J6EIP8</accession>